<dbReference type="RefSeq" id="WP_359703692.1">
    <property type="nucleotide sequence ID" value="NZ_JBEYXT010000571.1"/>
</dbReference>
<dbReference type="Proteomes" id="UP001551189">
    <property type="component" value="Unassembled WGS sequence"/>
</dbReference>
<dbReference type="EMBL" id="JBEYXT010000571">
    <property type="protein sequence ID" value="MEU6807383.1"/>
    <property type="molecule type" value="Genomic_DNA"/>
</dbReference>
<keyword evidence="2" id="KW-1185">Reference proteome</keyword>
<proteinExistence type="predicted"/>
<gene>
    <name evidence="1" type="ORF">ABZ931_41550</name>
</gene>
<name>A0ABV3BD67_9ACTN</name>
<accession>A0ABV3BD67</accession>
<evidence type="ECO:0000313" key="1">
    <source>
        <dbReference type="EMBL" id="MEU6807383.1"/>
    </source>
</evidence>
<organism evidence="1 2">
    <name type="scientific">Streptomyces neyagawaensis</name>
    <dbReference type="NCBI Taxonomy" id="42238"/>
    <lineage>
        <taxon>Bacteria</taxon>
        <taxon>Bacillati</taxon>
        <taxon>Actinomycetota</taxon>
        <taxon>Actinomycetes</taxon>
        <taxon>Kitasatosporales</taxon>
        <taxon>Streptomycetaceae</taxon>
        <taxon>Streptomyces</taxon>
    </lineage>
</organism>
<comment type="caution">
    <text evidence="1">The sequence shown here is derived from an EMBL/GenBank/DDBJ whole genome shotgun (WGS) entry which is preliminary data.</text>
</comment>
<reference evidence="1 2" key="1">
    <citation type="submission" date="2024-06" db="EMBL/GenBank/DDBJ databases">
        <title>The Natural Products Discovery Center: Release of the First 8490 Sequenced Strains for Exploring Actinobacteria Biosynthetic Diversity.</title>
        <authorList>
            <person name="Kalkreuter E."/>
            <person name="Kautsar S.A."/>
            <person name="Yang D."/>
            <person name="Bader C.D."/>
            <person name="Teijaro C.N."/>
            <person name="Fluegel L."/>
            <person name="Davis C.M."/>
            <person name="Simpson J.R."/>
            <person name="Lauterbach L."/>
            <person name="Steele A.D."/>
            <person name="Gui C."/>
            <person name="Meng S."/>
            <person name="Li G."/>
            <person name="Viehrig K."/>
            <person name="Ye F."/>
            <person name="Su P."/>
            <person name="Kiefer A.F."/>
            <person name="Nichols A."/>
            <person name="Cepeda A.J."/>
            <person name="Yan W."/>
            <person name="Fan B."/>
            <person name="Jiang Y."/>
            <person name="Adhikari A."/>
            <person name="Zheng C.-J."/>
            <person name="Schuster L."/>
            <person name="Cowan T.M."/>
            <person name="Smanski M.J."/>
            <person name="Chevrette M.G."/>
            <person name="De Carvalho L.P.S."/>
            <person name="Shen B."/>
        </authorList>
    </citation>
    <scope>NUCLEOTIDE SEQUENCE [LARGE SCALE GENOMIC DNA]</scope>
    <source>
        <strain evidence="1 2">NPDC046851</strain>
    </source>
</reference>
<sequence length="48" mass="5410">MTTTEIASYHLLTEQPDHGVQNGEGFRATQDATRWIMNRGECERVCVG</sequence>
<evidence type="ECO:0000313" key="2">
    <source>
        <dbReference type="Proteomes" id="UP001551189"/>
    </source>
</evidence>
<protein>
    <submittedName>
        <fullName evidence="1">Uncharacterized protein</fullName>
    </submittedName>
</protein>